<dbReference type="SUPFAM" id="SSF57756">
    <property type="entry name" value="Retrovirus zinc finger-like domains"/>
    <property type="match status" value="1"/>
</dbReference>
<feature type="region of interest" description="Disordered" evidence="2">
    <location>
        <begin position="1"/>
        <end position="88"/>
    </location>
</feature>
<gene>
    <name evidence="4" type="ORF">INT48_003129</name>
</gene>
<feature type="region of interest" description="Disordered" evidence="2">
    <location>
        <begin position="365"/>
        <end position="401"/>
    </location>
</feature>
<dbReference type="InterPro" id="IPR036875">
    <property type="entry name" value="Znf_CCHC_sf"/>
</dbReference>
<reference evidence="4" key="1">
    <citation type="submission" date="2021-01" db="EMBL/GenBank/DDBJ databases">
        <title>Metabolic potential, ecology and presence of endohyphal bacteria is reflected in genomic diversity of Mucoromycotina.</title>
        <authorList>
            <person name="Muszewska A."/>
            <person name="Okrasinska A."/>
            <person name="Steczkiewicz K."/>
            <person name="Drgas O."/>
            <person name="Orlowska M."/>
            <person name="Perlinska-Lenart U."/>
            <person name="Aleksandrzak-Piekarczyk T."/>
            <person name="Szatraj K."/>
            <person name="Zielenkiewicz U."/>
            <person name="Pilsyk S."/>
            <person name="Malc E."/>
            <person name="Mieczkowski P."/>
            <person name="Kruszewska J.S."/>
            <person name="Biernat P."/>
            <person name="Pawlowska J."/>
        </authorList>
    </citation>
    <scope>NUCLEOTIDE SEQUENCE</scope>
    <source>
        <strain evidence="4">WA0000018081</strain>
    </source>
</reference>
<accession>A0A8H7VRB0</accession>
<comment type="caution">
    <text evidence="4">The sequence shown here is derived from an EMBL/GenBank/DDBJ whole genome shotgun (WGS) entry which is preliminary data.</text>
</comment>
<sequence>MLSPLHITHGTLPPDNALTSPLTNLSPPPIESSSQSTSETFSRSYASVTAATTPGLHSSRSTSKSSTNQHRKTYPLFRSPALGGRSNDLHRNVIHRTGTTEHSVFYQVPKHQLHLRPALALKLSETFPQGVGLGLTSTEDMNGTTLEITLATKEDCEFAIANPIVAQNSTFHADPAVHPDQALLRVNLTKLPIWNWDKLRNSLMNNLSRYGIVREIVLYLDDWSGNWFTGNGHVYIERPLQTEKNFETSTYKIPLEGENTFCLGTWTNMGKHCVYCKQTGHYRKECTEAPEEKRRCYQCGNSGHIARNCFRTKTDNTTSNKRRRTPIQHVQTEVTLPVSPSTAVAEIVENDPAQFIDRIVINDELDTQSADESEPTSTHLEEEDNESMITTSPSEQFGDTSPAVLHTRTQRSKAGATLRLKDFVISTNTKSCQCGGTDHRRTTSNKCRLNKKHKQNSAQTEPAMSLAVLDHVDNVTNETPDD</sequence>
<proteinExistence type="predicted"/>
<keyword evidence="1" id="KW-0479">Metal-binding</keyword>
<dbReference type="AlphaFoldDB" id="A0A8H7VRB0"/>
<keyword evidence="1" id="KW-0863">Zinc-finger</keyword>
<evidence type="ECO:0000256" key="2">
    <source>
        <dbReference type="SAM" id="MobiDB-lite"/>
    </source>
</evidence>
<keyword evidence="1" id="KW-0862">Zinc</keyword>
<feature type="compositionally biased region" description="Polar residues" evidence="2">
    <location>
        <begin position="387"/>
        <end position="399"/>
    </location>
</feature>
<feature type="compositionally biased region" description="Acidic residues" evidence="2">
    <location>
        <begin position="365"/>
        <end position="374"/>
    </location>
</feature>
<dbReference type="Gene3D" id="4.10.60.10">
    <property type="entry name" value="Zinc finger, CCHC-type"/>
    <property type="match status" value="1"/>
</dbReference>
<keyword evidence="5" id="KW-1185">Reference proteome</keyword>
<dbReference type="InterPro" id="IPR001878">
    <property type="entry name" value="Znf_CCHC"/>
</dbReference>
<feature type="compositionally biased region" description="Polar residues" evidence="2">
    <location>
        <begin position="45"/>
        <end position="56"/>
    </location>
</feature>
<protein>
    <recommendedName>
        <fullName evidence="3">CCHC-type domain-containing protein</fullName>
    </recommendedName>
</protein>
<organism evidence="4 5">
    <name type="scientific">Thamnidium elegans</name>
    <dbReference type="NCBI Taxonomy" id="101142"/>
    <lineage>
        <taxon>Eukaryota</taxon>
        <taxon>Fungi</taxon>
        <taxon>Fungi incertae sedis</taxon>
        <taxon>Mucoromycota</taxon>
        <taxon>Mucoromycotina</taxon>
        <taxon>Mucoromycetes</taxon>
        <taxon>Mucorales</taxon>
        <taxon>Mucorineae</taxon>
        <taxon>Mucoraceae</taxon>
        <taxon>Thamnidium</taxon>
    </lineage>
</organism>
<name>A0A8H7VRB0_9FUNG</name>
<evidence type="ECO:0000313" key="4">
    <source>
        <dbReference type="EMBL" id="KAG2228472.1"/>
    </source>
</evidence>
<feature type="compositionally biased region" description="Low complexity" evidence="2">
    <location>
        <begin position="18"/>
        <end position="44"/>
    </location>
</feature>
<dbReference type="GO" id="GO:0003676">
    <property type="term" value="F:nucleic acid binding"/>
    <property type="evidence" value="ECO:0007669"/>
    <property type="project" value="InterPro"/>
</dbReference>
<dbReference type="PROSITE" id="PS50158">
    <property type="entry name" value="ZF_CCHC"/>
    <property type="match status" value="2"/>
</dbReference>
<feature type="domain" description="CCHC-type" evidence="3">
    <location>
        <begin position="273"/>
        <end position="288"/>
    </location>
</feature>
<feature type="domain" description="CCHC-type" evidence="3">
    <location>
        <begin position="294"/>
        <end position="309"/>
    </location>
</feature>
<feature type="compositionally biased region" description="Low complexity" evidence="2">
    <location>
        <begin position="58"/>
        <end position="67"/>
    </location>
</feature>
<dbReference type="Proteomes" id="UP000613177">
    <property type="component" value="Unassembled WGS sequence"/>
</dbReference>
<evidence type="ECO:0000259" key="3">
    <source>
        <dbReference type="PROSITE" id="PS50158"/>
    </source>
</evidence>
<dbReference type="Pfam" id="PF00098">
    <property type="entry name" value="zf-CCHC"/>
    <property type="match status" value="1"/>
</dbReference>
<dbReference type="GO" id="GO:0008270">
    <property type="term" value="F:zinc ion binding"/>
    <property type="evidence" value="ECO:0007669"/>
    <property type="project" value="UniProtKB-KW"/>
</dbReference>
<dbReference type="EMBL" id="JAEPRE010000448">
    <property type="protein sequence ID" value="KAG2228472.1"/>
    <property type="molecule type" value="Genomic_DNA"/>
</dbReference>
<evidence type="ECO:0000256" key="1">
    <source>
        <dbReference type="PROSITE-ProRule" id="PRU00047"/>
    </source>
</evidence>
<evidence type="ECO:0000313" key="5">
    <source>
        <dbReference type="Proteomes" id="UP000613177"/>
    </source>
</evidence>
<dbReference type="SMART" id="SM00343">
    <property type="entry name" value="ZnF_C2HC"/>
    <property type="match status" value="2"/>
</dbReference>